<evidence type="ECO:0000256" key="8">
    <source>
        <dbReference type="ARBA" id="ARBA00023136"/>
    </source>
</evidence>
<dbReference type="PANTHER" id="PTHR24322:SF736">
    <property type="entry name" value="RETINOL DEHYDROGENASE 10"/>
    <property type="match status" value="1"/>
</dbReference>
<comment type="caution">
    <text evidence="15">The sequence shown here is derived from an EMBL/GenBank/DDBJ whole genome shotgun (WGS) entry which is preliminary data.</text>
</comment>
<protein>
    <recommendedName>
        <fullName evidence="10">Short-chain dehydrogenase/reductase 3</fullName>
    </recommendedName>
    <alternativeName>
        <fullName evidence="11">Retinal short-chain dehydrogenase/reductase 1</fullName>
    </alternativeName>
</protein>
<dbReference type="CDD" id="cd05339">
    <property type="entry name" value="17beta-HSDXI-like_SDR_c"/>
    <property type="match status" value="1"/>
</dbReference>
<evidence type="ECO:0000256" key="10">
    <source>
        <dbReference type="ARBA" id="ARBA00068717"/>
    </source>
</evidence>
<dbReference type="GO" id="GO:0052650">
    <property type="term" value="F:all-trans-retinol dehydrogenase (NADP+) activity"/>
    <property type="evidence" value="ECO:0007669"/>
    <property type="project" value="UniProtKB-ARBA"/>
</dbReference>
<evidence type="ECO:0000256" key="3">
    <source>
        <dbReference type="ARBA" id="ARBA00022692"/>
    </source>
</evidence>
<name>A0AAE1LY00_9NEOP</name>
<keyword evidence="6" id="KW-0560">Oxidoreductase</keyword>
<feature type="region of interest" description="Disordered" evidence="13">
    <location>
        <begin position="1"/>
        <end position="22"/>
    </location>
</feature>
<evidence type="ECO:0000256" key="9">
    <source>
        <dbReference type="ARBA" id="ARBA00059620"/>
    </source>
</evidence>
<evidence type="ECO:0000256" key="2">
    <source>
        <dbReference type="ARBA" id="ARBA00006484"/>
    </source>
</evidence>
<keyword evidence="8" id="KW-0472">Membrane</keyword>
<reference evidence="15" key="2">
    <citation type="journal article" date="2023" name="BMC Genomics">
        <title>Pest status, molecular evolution, and epigenetic factors derived from the genome assembly of Frankliniella fusca, a thysanopteran phytovirus vector.</title>
        <authorList>
            <person name="Catto M.A."/>
            <person name="Labadie P.E."/>
            <person name="Jacobson A.L."/>
            <person name="Kennedy G.G."/>
            <person name="Srinivasan R."/>
            <person name="Hunt B.G."/>
        </authorList>
    </citation>
    <scope>NUCLEOTIDE SEQUENCE</scope>
    <source>
        <strain evidence="15">PL_HMW_Pooled</strain>
    </source>
</reference>
<evidence type="ECO:0000313" key="15">
    <source>
        <dbReference type="EMBL" id="KAK3932887.1"/>
    </source>
</evidence>
<dbReference type="Pfam" id="PF00106">
    <property type="entry name" value="adh_short"/>
    <property type="match status" value="1"/>
</dbReference>
<dbReference type="Gene3D" id="3.40.50.720">
    <property type="entry name" value="NAD(P)-binding Rossmann-like Domain"/>
    <property type="match status" value="1"/>
</dbReference>
<keyword evidence="3" id="KW-0812">Transmembrane</keyword>
<dbReference type="EMBL" id="JAHWGI010001440">
    <property type="protein sequence ID" value="KAK3932887.1"/>
    <property type="molecule type" value="Genomic_DNA"/>
</dbReference>
<dbReference type="InterPro" id="IPR020904">
    <property type="entry name" value="Sc_DH/Rdtase_CS"/>
</dbReference>
<evidence type="ECO:0000256" key="7">
    <source>
        <dbReference type="ARBA" id="ARBA00023098"/>
    </source>
</evidence>
<evidence type="ECO:0000256" key="4">
    <source>
        <dbReference type="ARBA" id="ARBA00022857"/>
    </source>
</evidence>
<evidence type="ECO:0000256" key="12">
    <source>
        <dbReference type="RuleBase" id="RU000363"/>
    </source>
</evidence>
<evidence type="ECO:0000256" key="6">
    <source>
        <dbReference type="ARBA" id="ARBA00023002"/>
    </source>
</evidence>
<dbReference type="GO" id="GO:0005811">
    <property type="term" value="C:lipid droplet"/>
    <property type="evidence" value="ECO:0007669"/>
    <property type="project" value="TreeGrafter"/>
</dbReference>
<dbReference type="InterPro" id="IPR002347">
    <property type="entry name" value="SDR_fam"/>
</dbReference>
<dbReference type="InterPro" id="IPR036291">
    <property type="entry name" value="NAD(P)-bd_dom_sf"/>
</dbReference>
<evidence type="ECO:0000256" key="5">
    <source>
        <dbReference type="ARBA" id="ARBA00022989"/>
    </source>
</evidence>
<dbReference type="SUPFAM" id="SSF51735">
    <property type="entry name" value="NAD(P)-binding Rossmann-fold domains"/>
    <property type="match status" value="1"/>
</dbReference>
<evidence type="ECO:0000313" key="16">
    <source>
        <dbReference type="Proteomes" id="UP001219518"/>
    </source>
</evidence>
<dbReference type="PRINTS" id="PR00081">
    <property type="entry name" value="GDHRDH"/>
</dbReference>
<keyword evidence="5" id="KW-1133">Transmembrane helix</keyword>
<dbReference type="InterPro" id="IPR057326">
    <property type="entry name" value="KR_dom"/>
</dbReference>
<comment type="function">
    <text evidence="9">Catalyzes the reduction of all-trans-retinal to all-trans-retinol in the presence of NADPH.</text>
</comment>
<dbReference type="SMART" id="SM00822">
    <property type="entry name" value="PKS_KR"/>
    <property type="match status" value="1"/>
</dbReference>
<keyword evidence="4" id="KW-0521">NADP</keyword>
<evidence type="ECO:0000256" key="1">
    <source>
        <dbReference type="ARBA" id="ARBA00004141"/>
    </source>
</evidence>
<sequence>MADATSGVNNHAEQRQNGCAGRQTEGPAGQVLAVLVLLLETVWMQLRVWAEVFRGVYQTIVPPAEKSVAGEVVLVTGAGHGIGREIALKYASLGSTVVCMDINEKGAAETVRDIKALGGAKAAAYKCDVSNRDEVLAVAKTITQEVGPVTVLVNNAGIMPTKPFLEHSAEEMKRIFDINMLAHFWLLQAFLPSMYERKHGHIVAVSSMCGQMGCTNLAPYCASKFAVRGFMESLAVEQHDLRPDMDDKVRFTTIYPYMVATGLVKSHTVRFNGLMPILNPKVVAEEVVSAMRRNQTEISVPGWLFHFNRFVRLFPGSVALMVRDFLQVRISGE</sequence>
<dbReference type="PRINTS" id="PR00080">
    <property type="entry name" value="SDRFAMILY"/>
</dbReference>
<organism evidence="15 16">
    <name type="scientific">Frankliniella fusca</name>
    <dbReference type="NCBI Taxonomy" id="407009"/>
    <lineage>
        <taxon>Eukaryota</taxon>
        <taxon>Metazoa</taxon>
        <taxon>Ecdysozoa</taxon>
        <taxon>Arthropoda</taxon>
        <taxon>Hexapoda</taxon>
        <taxon>Insecta</taxon>
        <taxon>Pterygota</taxon>
        <taxon>Neoptera</taxon>
        <taxon>Paraneoptera</taxon>
        <taxon>Thysanoptera</taxon>
        <taxon>Terebrantia</taxon>
        <taxon>Thripoidea</taxon>
        <taxon>Thripidae</taxon>
        <taxon>Frankliniella</taxon>
    </lineage>
</organism>
<dbReference type="PANTHER" id="PTHR24322">
    <property type="entry name" value="PKSB"/>
    <property type="match status" value="1"/>
</dbReference>
<dbReference type="GO" id="GO:0016020">
    <property type="term" value="C:membrane"/>
    <property type="evidence" value="ECO:0007669"/>
    <property type="project" value="UniProtKB-SubCell"/>
</dbReference>
<evidence type="ECO:0000256" key="13">
    <source>
        <dbReference type="SAM" id="MobiDB-lite"/>
    </source>
</evidence>
<dbReference type="AlphaFoldDB" id="A0AAE1LY00"/>
<gene>
    <name evidence="15" type="ORF">KUF71_014864</name>
</gene>
<proteinExistence type="inferred from homology"/>
<comment type="similarity">
    <text evidence="2 12">Belongs to the short-chain dehydrogenases/reductases (SDR) family.</text>
</comment>
<evidence type="ECO:0000256" key="11">
    <source>
        <dbReference type="ARBA" id="ARBA00082544"/>
    </source>
</evidence>
<dbReference type="PROSITE" id="PS00061">
    <property type="entry name" value="ADH_SHORT"/>
    <property type="match status" value="1"/>
</dbReference>
<comment type="subcellular location">
    <subcellularLocation>
        <location evidence="1">Membrane</location>
        <topology evidence="1">Multi-pass membrane protein</topology>
    </subcellularLocation>
</comment>
<feature type="compositionally biased region" description="Polar residues" evidence="13">
    <location>
        <begin position="1"/>
        <end position="17"/>
    </location>
</feature>
<keyword evidence="16" id="KW-1185">Reference proteome</keyword>
<evidence type="ECO:0000259" key="14">
    <source>
        <dbReference type="SMART" id="SM00822"/>
    </source>
</evidence>
<accession>A0AAE1LY00</accession>
<feature type="domain" description="Ketoreductase" evidence="14">
    <location>
        <begin position="71"/>
        <end position="254"/>
    </location>
</feature>
<reference evidence="15" key="1">
    <citation type="submission" date="2021-07" db="EMBL/GenBank/DDBJ databases">
        <authorList>
            <person name="Catto M.A."/>
            <person name="Jacobson A."/>
            <person name="Kennedy G."/>
            <person name="Labadie P."/>
            <person name="Hunt B.G."/>
            <person name="Srinivasan R."/>
        </authorList>
    </citation>
    <scope>NUCLEOTIDE SEQUENCE</scope>
    <source>
        <strain evidence="15">PL_HMW_Pooled</strain>
        <tissue evidence="15">Head</tissue>
    </source>
</reference>
<keyword evidence="7" id="KW-0443">Lipid metabolism</keyword>
<dbReference type="Proteomes" id="UP001219518">
    <property type="component" value="Unassembled WGS sequence"/>
</dbReference>
<dbReference type="FunFam" id="3.40.50.720:FF:000131">
    <property type="entry name" value="Short-chain dehydrogenase/reductase 3"/>
    <property type="match status" value="1"/>
</dbReference>